<accession>A0A149U4M9</accession>
<dbReference type="AlphaFoldDB" id="A0A149U4M9"/>
<gene>
    <name evidence="2" type="ORF">AD947_02225</name>
</gene>
<evidence type="ECO:0000313" key="2">
    <source>
        <dbReference type="EMBL" id="KXV60455.1"/>
    </source>
</evidence>
<feature type="region of interest" description="Disordered" evidence="1">
    <location>
        <begin position="65"/>
        <end position="88"/>
    </location>
</feature>
<comment type="caution">
    <text evidence="2">The sequence shown here is derived from an EMBL/GenBank/DDBJ whole genome shotgun (WGS) entry which is preliminary data.</text>
</comment>
<evidence type="ECO:0000313" key="3">
    <source>
        <dbReference type="Proteomes" id="UP000075411"/>
    </source>
</evidence>
<name>A0A149U4M9_9PROT</name>
<evidence type="ECO:0000256" key="1">
    <source>
        <dbReference type="SAM" id="MobiDB-lite"/>
    </source>
</evidence>
<dbReference type="EMBL" id="LHZT01000090">
    <property type="protein sequence ID" value="KXV60455.1"/>
    <property type="molecule type" value="Genomic_DNA"/>
</dbReference>
<organism evidence="2 3">
    <name type="scientific">Acetobacter tropicalis</name>
    <dbReference type="NCBI Taxonomy" id="104102"/>
    <lineage>
        <taxon>Bacteria</taxon>
        <taxon>Pseudomonadati</taxon>
        <taxon>Pseudomonadota</taxon>
        <taxon>Alphaproteobacteria</taxon>
        <taxon>Acetobacterales</taxon>
        <taxon>Acetobacteraceae</taxon>
        <taxon>Acetobacter</taxon>
    </lineage>
</organism>
<reference evidence="2 3" key="1">
    <citation type="submission" date="2015-06" db="EMBL/GenBank/DDBJ databases">
        <title>Improved classification and identification of acetic acid bacteria using matrix-assisted laser desorption/ionization time-of-flight mass spectrometry; Gluconobacter nephelii and Gluconobacter uchimurae are later heterotypic synonyms of Gluconobacter japonicus and Gluconobacter oxydans, respectively.</title>
        <authorList>
            <person name="Li L."/>
            <person name="Cleenwerck I."/>
            <person name="De Vuyst L."/>
            <person name="Vandamme P."/>
        </authorList>
    </citation>
    <scope>NUCLEOTIDE SEQUENCE [LARGE SCALE GENOMIC DNA]</scope>
    <source>
        <strain evidence="2 3">LMG 1663</strain>
    </source>
</reference>
<proteinExistence type="predicted"/>
<dbReference type="Proteomes" id="UP000075411">
    <property type="component" value="Unassembled WGS sequence"/>
</dbReference>
<sequence length="88" mass="9558">MGGKTMSFMPFDDHGESVGIAGMTVENGADRIEIYGRLTLGRDRNSLENARALKSVLDAVITRLQSEPDLPERTPSGETSHPVKNPFA</sequence>
<protein>
    <submittedName>
        <fullName evidence="2">Uncharacterized protein</fullName>
    </submittedName>
</protein>
<dbReference type="PATRIC" id="fig|104102.12.peg.2878"/>